<dbReference type="CDD" id="cd04301">
    <property type="entry name" value="NAT_SF"/>
    <property type="match status" value="1"/>
</dbReference>
<evidence type="ECO:0000313" key="5">
    <source>
        <dbReference type="EMBL" id="TVZ06125.1"/>
    </source>
</evidence>
<reference evidence="5 6" key="1">
    <citation type="submission" date="2018-11" db="EMBL/GenBank/DDBJ databases">
        <title>Trebonia kvetii gen.nov., sp.nov., a novel acidophilic actinobacterium, and proposal of the new actinobacterial family Treboniaceae fam. nov.</title>
        <authorList>
            <person name="Rapoport D."/>
            <person name="Sagova-Mareckova M."/>
            <person name="Sedlacek I."/>
            <person name="Provaznik J."/>
            <person name="Kralova S."/>
            <person name="Pavlinic D."/>
            <person name="Benes V."/>
            <person name="Kopecky J."/>
        </authorList>
    </citation>
    <scope>NUCLEOTIDE SEQUENCE [LARGE SCALE GENOMIC DNA]</scope>
    <source>
        <strain evidence="5 6">15Tr583</strain>
    </source>
</reference>
<dbReference type="PROSITE" id="PS51186">
    <property type="entry name" value="GNAT"/>
    <property type="match status" value="1"/>
</dbReference>
<dbReference type="SUPFAM" id="SSF55729">
    <property type="entry name" value="Acyl-CoA N-acyltransferases (Nat)"/>
    <property type="match status" value="1"/>
</dbReference>
<dbReference type="Pfam" id="PF24553">
    <property type="entry name" value="Rv0428c_C"/>
    <property type="match status" value="2"/>
</dbReference>
<dbReference type="InterPro" id="IPR016181">
    <property type="entry name" value="Acyl_CoA_acyltransferase"/>
</dbReference>
<evidence type="ECO:0000256" key="1">
    <source>
        <dbReference type="ARBA" id="ARBA00022679"/>
    </source>
</evidence>
<dbReference type="OrthoDB" id="9775595at2"/>
<evidence type="ECO:0000313" key="6">
    <source>
        <dbReference type="Proteomes" id="UP000460272"/>
    </source>
</evidence>
<dbReference type="InterPro" id="IPR050680">
    <property type="entry name" value="YpeA/RimI_acetyltransf"/>
</dbReference>
<gene>
    <name evidence="5" type="ORF">EAS64_01360</name>
</gene>
<sequence>MTAAVFPEPGITDLERVAAAHWRGTEEEWLGQWLLRAADGFTGRANSALPLGDPGLPLGAAVDYVTRWYADRGLRPMIALPVPLDPASLDPASPAGALDAELVRRSWPDRGRPAYVMVADIHDAAVPDNTGPGNNGPGNTGPGNMRPDNKRPASLPAGLEFRADPVPDEAWLGTYHYRGGDSPPPVARSVLTSAAGQVFLSIRSGDDVAAIARLSLAEGWAGVSAVEVSRTHRRAGLGGALTREVFAQAATRGVHRIFLQVETDNDPAKSLYERNGFRYSHRYHYRIGPATAP</sequence>
<proteinExistence type="predicted"/>
<name>A0A6P2C6J6_9ACTN</name>
<protein>
    <submittedName>
        <fullName evidence="5">GNAT family N-acetyltransferase</fullName>
    </submittedName>
</protein>
<organism evidence="5 6">
    <name type="scientific">Trebonia kvetii</name>
    <dbReference type="NCBI Taxonomy" id="2480626"/>
    <lineage>
        <taxon>Bacteria</taxon>
        <taxon>Bacillati</taxon>
        <taxon>Actinomycetota</taxon>
        <taxon>Actinomycetes</taxon>
        <taxon>Streptosporangiales</taxon>
        <taxon>Treboniaceae</taxon>
        <taxon>Trebonia</taxon>
    </lineage>
</organism>
<dbReference type="RefSeq" id="WP_145850879.1">
    <property type="nucleotide sequence ID" value="NZ_RPFW01000001.1"/>
</dbReference>
<evidence type="ECO:0000259" key="4">
    <source>
        <dbReference type="PROSITE" id="PS51186"/>
    </source>
</evidence>
<dbReference type="Gene3D" id="3.40.630.30">
    <property type="match status" value="1"/>
</dbReference>
<dbReference type="InterPro" id="IPR000182">
    <property type="entry name" value="GNAT_dom"/>
</dbReference>
<dbReference type="PANTHER" id="PTHR43420">
    <property type="entry name" value="ACETYLTRANSFERASE"/>
    <property type="match status" value="1"/>
</dbReference>
<dbReference type="InterPro" id="IPR056935">
    <property type="entry name" value="Rv0428c-like_C"/>
</dbReference>
<comment type="caution">
    <text evidence="5">The sequence shown here is derived from an EMBL/GenBank/DDBJ whole genome shotgun (WGS) entry which is preliminary data.</text>
</comment>
<accession>A0A6P2C6J6</accession>
<dbReference type="GO" id="GO:0016747">
    <property type="term" value="F:acyltransferase activity, transferring groups other than amino-acyl groups"/>
    <property type="evidence" value="ECO:0007669"/>
    <property type="project" value="InterPro"/>
</dbReference>
<keyword evidence="2" id="KW-0012">Acyltransferase</keyword>
<dbReference type="EMBL" id="RPFW01000001">
    <property type="protein sequence ID" value="TVZ06125.1"/>
    <property type="molecule type" value="Genomic_DNA"/>
</dbReference>
<feature type="domain" description="N-acetyltransferase" evidence="4">
    <location>
        <begin position="145"/>
        <end position="293"/>
    </location>
</feature>
<evidence type="ECO:0000256" key="3">
    <source>
        <dbReference type="SAM" id="MobiDB-lite"/>
    </source>
</evidence>
<dbReference type="AlphaFoldDB" id="A0A6P2C6J6"/>
<keyword evidence="1 5" id="KW-0808">Transferase</keyword>
<evidence type="ECO:0000256" key="2">
    <source>
        <dbReference type="ARBA" id="ARBA00023315"/>
    </source>
</evidence>
<feature type="region of interest" description="Disordered" evidence="3">
    <location>
        <begin position="125"/>
        <end position="160"/>
    </location>
</feature>
<dbReference type="PANTHER" id="PTHR43420:SF44">
    <property type="entry name" value="ACETYLTRANSFERASE YPEA"/>
    <property type="match status" value="1"/>
</dbReference>
<dbReference type="Proteomes" id="UP000460272">
    <property type="component" value="Unassembled WGS sequence"/>
</dbReference>
<keyword evidence="6" id="KW-1185">Reference proteome</keyword>